<evidence type="ECO:0000313" key="2">
    <source>
        <dbReference type="Proteomes" id="UP000282837"/>
    </source>
</evidence>
<organism evidence="1 2">
    <name type="scientific">Novosphingobium umbonatum</name>
    <dbReference type="NCBI Taxonomy" id="1908524"/>
    <lineage>
        <taxon>Bacteria</taxon>
        <taxon>Pseudomonadati</taxon>
        <taxon>Pseudomonadota</taxon>
        <taxon>Alphaproteobacteria</taxon>
        <taxon>Sphingomonadales</taxon>
        <taxon>Sphingomonadaceae</taxon>
        <taxon>Novosphingobium</taxon>
    </lineage>
</organism>
<comment type="caution">
    <text evidence="1">The sequence shown here is derived from an EMBL/GenBank/DDBJ whole genome shotgun (WGS) entry which is preliminary data.</text>
</comment>
<proteinExistence type="predicted"/>
<evidence type="ECO:0000313" key="1">
    <source>
        <dbReference type="EMBL" id="RVU02255.1"/>
    </source>
</evidence>
<gene>
    <name evidence="1" type="ORF">EOE18_17470</name>
</gene>
<reference evidence="1 2" key="1">
    <citation type="submission" date="2019-01" db="EMBL/GenBank/DDBJ databases">
        <authorList>
            <person name="Chen W.-M."/>
        </authorList>
    </citation>
    <scope>NUCLEOTIDE SEQUENCE [LARGE SCALE GENOMIC DNA]</scope>
    <source>
        <strain evidence="1 2">FSY-9</strain>
    </source>
</reference>
<dbReference type="OrthoDB" id="7360669at2"/>
<sequence>MYPYLDQAIADLPPAARFLTGAMRQWVVSMQQGACASRQMLPLFGGGKMLSGLQPFLRMMGILNRYGLSHLHFGKVTCQFTHEDEAMLLGMLELQSVGAPVQNLAEALVDEDYVPHLMQSIAELSHALQAAGLGFAMQDATTRRVIGHV</sequence>
<protein>
    <submittedName>
        <fullName evidence="1">Uncharacterized protein</fullName>
    </submittedName>
</protein>
<dbReference type="AlphaFoldDB" id="A0A3S3TJ50"/>
<dbReference type="RefSeq" id="WP_127711915.1">
    <property type="nucleotide sequence ID" value="NZ_SACO01000023.1"/>
</dbReference>
<dbReference type="Proteomes" id="UP000282837">
    <property type="component" value="Unassembled WGS sequence"/>
</dbReference>
<keyword evidence="2" id="KW-1185">Reference proteome</keyword>
<name>A0A3S3TJ50_9SPHN</name>
<accession>A0A3S3TJ50</accession>
<dbReference type="EMBL" id="SACO01000023">
    <property type="protein sequence ID" value="RVU02255.1"/>
    <property type="molecule type" value="Genomic_DNA"/>
</dbReference>